<dbReference type="EMBL" id="LJVA01000193">
    <property type="protein sequence ID" value="KPL05761.1"/>
    <property type="molecule type" value="Genomic_DNA"/>
</dbReference>
<dbReference type="Proteomes" id="UP000051035">
    <property type="component" value="Unassembled WGS sequence"/>
</dbReference>
<evidence type="ECO:0000259" key="7">
    <source>
        <dbReference type="Pfam" id="PF14522"/>
    </source>
</evidence>
<dbReference type="Gene3D" id="3.90.10.10">
    <property type="entry name" value="Cytochrome C3"/>
    <property type="match status" value="1"/>
</dbReference>
<evidence type="ECO:0000256" key="6">
    <source>
        <dbReference type="SAM" id="Phobius"/>
    </source>
</evidence>
<dbReference type="AlphaFoldDB" id="A0A0S8J7P8"/>
<evidence type="ECO:0000256" key="5">
    <source>
        <dbReference type="ARBA" id="ARBA00023004"/>
    </source>
</evidence>
<reference evidence="8 9" key="1">
    <citation type="journal article" date="2015" name="Microbiome">
        <title>Genomic resolution of linkages in carbon, nitrogen, and sulfur cycling among widespread estuary sediment bacteria.</title>
        <authorList>
            <person name="Baker B.J."/>
            <person name="Lazar C.S."/>
            <person name="Teske A.P."/>
            <person name="Dick G.J."/>
        </authorList>
    </citation>
    <scope>NUCLEOTIDE SEQUENCE [LARGE SCALE GENOMIC DNA]</scope>
    <source>
        <strain evidence="8">SM1_40</strain>
    </source>
</reference>
<proteinExistence type="predicted"/>
<dbReference type="Gene3D" id="1.10.3820.10">
    <property type="entry name" value="Di-heme elbow motif domain"/>
    <property type="match status" value="1"/>
</dbReference>
<keyword evidence="3" id="KW-0479">Metal-binding</keyword>
<keyword evidence="6" id="KW-1133">Transmembrane helix</keyword>
<protein>
    <recommendedName>
        <fullName evidence="7">Cytochrome c7-like domain-containing protein</fullName>
    </recommendedName>
</protein>
<dbReference type="SUPFAM" id="SSF48695">
    <property type="entry name" value="Multiheme cytochromes"/>
    <property type="match status" value="1"/>
</dbReference>
<dbReference type="Pfam" id="PF14522">
    <property type="entry name" value="Cytochrome_C7"/>
    <property type="match status" value="1"/>
</dbReference>
<accession>A0A0S8J7P8</accession>
<keyword evidence="2" id="KW-0349">Heme</keyword>
<dbReference type="InterPro" id="IPR038266">
    <property type="entry name" value="NapC/NirT_cytc_sf"/>
</dbReference>
<feature type="transmembrane region" description="Helical" evidence="6">
    <location>
        <begin position="17"/>
        <end position="50"/>
    </location>
</feature>
<evidence type="ECO:0000256" key="2">
    <source>
        <dbReference type="ARBA" id="ARBA00022617"/>
    </source>
</evidence>
<dbReference type="InterPro" id="IPR036280">
    <property type="entry name" value="Multihaem_cyt_sf"/>
</dbReference>
<comment type="caution">
    <text evidence="8">The sequence shown here is derived from an EMBL/GenBank/DDBJ whole genome shotgun (WGS) entry which is preliminary data.</text>
</comment>
<sequence>MPLTPQEKTIVERRRVLWIWGVIILVGALAALVVVLVGVIAVGGVGLAGYAGMHMLEQPITCTICHNMRPAVESWKASTHAGIICAECHSEPGPRGRFKGTVLAPIRETFLYVTGNYGKKPMIADIRDESCMRTHCHKSRLLHGEVSFKGVVFDHSRHFESLLGVKRLQCASCHSDTVAETHMATTGQTCFICHLRENAIADVPSGCPSCHRAPPEPIEFQGTVFDHQHPIVRDDPCESCHDNISRGGGSVNSDLCVECHGEAHVVERISNSGYIHQLHVVDHTVNCLYCHEAVTHAIEKEW</sequence>
<evidence type="ECO:0000256" key="1">
    <source>
        <dbReference type="ARBA" id="ARBA00022448"/>
    </source>
</evidence>
<keyword evidence="1" id="KW-0813">Transport</keyword>
<feature type="domain" description="Cytochrome c7-like" evidence="7">
    <location>
        <begin position="151"/>
        <end position="212"/>
    </location>
</feature>
<organism evidence="8 9">
    <name type="scientific">candidate division TA06 bacterium SM1_40</name>
    <dbReference type="NCBI Taxonomy" id="1703773"/>
    <lineage>
        <taxon>Bacteria</taxon>
        <taxon>Bacteria division TA06</taxon>
    </lineage>
</organism>
<evidence type="ECO:0000256" key="3">
    <source>
        <dbReference type="ARBA" id="ARBA00022723"/>
    </source>
</evidence>
<dbReference type="InterPro" id="IPR029467">
    <property type="entry name" value="Cyt_c7-like"/>
</dbReference>
<keyword evidence="6" id="KW-0472">Membrane</keyword>
<gene>
    <name evidence="8" type="ORF">AMJ71_11150</name>
</gene>
<keyword evidence="5" id="KW-0408">Iron</keyword>
<evidence type="ECO:0000256" key="4">
    <source>
        <dbReference type="ARBA" id="ARBA00022982"/>
    </source>
</evidence>
<keyword evidence="6" id="KW-0812">Transmembrane</keyword>
<keyword evidence="4" id="KW-0249">Electron transport</keyword>
<dbReference type="GO" id="GO:0046872">
    <property type="term" value="F:metal ion binding"/>
    <property type="evidence" value="ECO:0007669"/>
    <property type="project" value="UniProtKB-KW"/>
</dbReference>
<name>A0A0S8J7P8_UNCT6</name>
<evidence type="ECO:0000313" key="9">
    <source>
        <dbReference type="Proteomes" id="UP000051035"/>
    </source>
</evidence>
<evidence type="ECO:0000313" key="8">
    <source>
        <dbReference type="EMBL" id="KPL05761.1"/>
    </source>
</evidence>